<dbReference type="InterPro" id="IPR002078">
    <property type="entry name" value="Sigma_54_int"/>
</dbReference>
<dbReference type="Proteomes" id="UP000315711">
    <property type="component" value="Unassembled WGS sequence"/>
</dbReference>
<gene>
    <name evidence="7" type="ORF">IQ10_03040</name>
</gene>
<dbReference type="SMART" id="SM00091">
    <property type="entry name" value="PAS"/>
    <property type="match status" value="2"/>
</dbReference>
<evidence type="ECO:0000313" key="7">
    <source>
        <dbReference type="EMBL" id="TWI54488.1"/>
    </source>
</evidence>
<dbReference type="CDD" id="cd00009">
    <property type="entry name" value="AAA"/>
    <property type="match status" value="1"/>
</dbReference>
<keyword evidence="1" id="KW-0547">Nucleotide-binding</keyword>
<keyword evidence="5" id="KW-0804">Transcription</keyword>
<dbReference type="Gene3D" id="1.10.8.60">
    <property type="match status" value="1"/>
</dbReference>
<dbReference type="EMBL" id="VLKZ01000009">
    <property type="protein sequence ID" value="TWI54488.1"/>
    <property type="molecule type" value="Genomic_DNA"/>
</dbReference>
<keyword evidence="2" id="KW-0067">ATP-binding</keyword>
<dbReference type="InterPro" id="IPR000014">
    <property type="entry name" value="PAS"/>
</dbReference>
<dbReference type="RefSeq" id="WP_242009852.1">
    <property type="nucleotide sequence ID" value="NZ_VLKZ01000009.1"/>
</dbReference>
<name>A0A562QCL7_9BACI</name>
<evidence type="ECO:0000256" key="5">
    <source>
        <dbReference type="ARBA" id="ARBA00023163"/>
    </source>
</evidence>
<dbReference type="GO" id="GO:0006355">
    <property type="term" value="P:regulation of DNA-templated transcription"/>
    <property type="evidence" value="ECO:0007669"/>
    <property type="project" value="InterPro"/>
</dbReference>
<dbReference type="GO" id="GO:0005524">
    <property type="term" value="F:ATP binding"/>
    <property type="evidence" value="ECO:0007669"/>
    <property type="project" value="UniProtKB-KW"/>
</dbReference>
<dbReference type="InterPro" id="IPR009057">
    <property type="entry name" value="Homeodomain-like_sf"/>
</dbReference>
<reference evidence="7 8" key="1">
    <citation type="journal article" date="2015" name="Stand. Genomic Sci.">
        <title>Genomic Encyclopedia of Bacterial and Archaeal Type Strains, Phase III: the genomes of soil and plant-associated and newly described type strains.</title>
        <authorList>
            <person name="Whitman W.B."/>
            <person name="Woyke T."/>
            <person name="Klenk H.P."/>
            <person name="Zhou Y."/>
            <person name="Lilburn T.G."/>
            <person name="Beck B.J."/>
            <person name="De Vos P."/>
            <person name="Vandamme P."/>
            <person name="Eisen J.A."/>
            <person name="Garrity G."/>
            <person name="Hugenholtz P."/>
            <person name="Kyrpides N.C."/>
        </authorList>
    </citation>
    <scope>NUCLEOTIDE SEQUENCE [LARGE SCALE GENOMIC DNA]</scope>
    <source>
        <strain evidence="7 8">CGMCC 1.10116</strain>
    </source>
</reference>
<dbReference type="Pfam" id="PF25601">
    <property type="entry name" value="AAA_lid_14"/>
    <property type="match status" value="1"/>
</dbReference>
<dbReference type="InterPro" id="IPR002197">
    <property type="entry name" value="HTH_Fis"/>
</dbReference>
<dbReference type="Pfam" id="PF13426">
    <property type="entry name" value="PAS_9"/>
    <property type="match status" value="1"/>
</dbReference>
<evidence type="ECO:0000256" key="2">
    <source>
        <dbReference type="ARBA" id="ARBA00022840"/>
    </source>
</evidence>
<dbReference type="PROSITE" id="PS50045">
    <property type="entry name" value="SIGMA54_INTERACT_4"/>
    <property type="match status" value="1"/>
</dbReference>
<dbReference type="PROSITE" id="PS00688">
    <property type="entry name" value="SIGMA54_INTERACT_3"/>
    <property type="match status" value="1"/>
</dbReference>
<keyword evidence="3" id="KW-0805">Transcription regulation</keyword>
<dbReference type="PANTHER" id="PTHR32071">
    <property type="entry name" value="TRANSCRIPTIONAL REGULATORY PROTEIN"/>
    <property type="match status" value="1"/>
</dbReference>
<dbReference type="InterPro" id="IPR013767">
    <property type="entry name" value="PAS_fold"/>
</dbReference>
<dbReference type="Pfam" id="PF00158">
    <property type="entry name" value="Sigma54_activat"/>
    <property type="match status" value="1"/>
</dbReference>
<dbReference type="InterPro" id="IPR025944">
    <property type="entry name" value="Sigma_54_int_dom_CS"/>
</dbReference>
<evidence type="ECO:0000256" key="4">
    <source>
        <dbReference type="ARBA" id="ARBA00023125"/>
    </source>
</evidence>
<dbReference type="Gene3D" id="3.30.450.20">
    <property type="entry name" value="PAS domain"/>
    <property type="match status" value="2"/>
</dbReference>
<dbReference type="InterPro" id="IPR027417">
    <property type="entry name" value="P-loop_NTPase"/>
</dbReference>
<dbReference type="AlphaFoldDB" id="A0A562QCL7"/>
<evidence type="ECO:0000313" key="8">
    <source>
        <dbReference type="Proteomes" id="UP000315711"/>
    </source>
</evidence>
<dbReference type="GO" id="GO:0043565">
    <property type="term" value="F:sequence-specific DNA binding"/>
    <property type="evidence" value="ECO:0007669"/>
    <property type="project" value="InterPro"/>
</dbReference>
<dbReference type="Pfam" id="PF00989">
    <property type="entry name" value="PAS"/>
    <property type="match status" value="1"/>
</dbReference>
<dbReference type="Gene3D" id="3.40.50.300">
    <property type="entry name" value="P-loop containing nucleotide triphosphate hydrolases"/>
    <property type="match status" value="1"/>
</dbReference>
<dbReference type="InterPro" id="IPR003593">
    <property type="entry name" value="AAA+_ATPase"/>
</dbReference>
<evidence type="ECO:0000256" key="1">
    <source>
        <dbReference type="ARBA" id="ARBA00022741"/>
    </source>
</evidence>
<dbReference type="Gene3D" id="1.10.10.60">
    <property type="entry name" value="Homeodomain-like"/>
    <property type="match status" value="1"/>
</dbReference>
<feature type="domain" description="Sigma-54 factor interaction" evidence="6">
    <location>
        <begin position="261"/>
        <end position="491"/>
    </location>
</feature>
<sequence>MEKCDFVLDSINSMYNGIVIINCNSDVVFINEAAYRLFQLKENTVKGKKIDTTLPKAELHLVIEDGHTRLKKQIKVGNSIIMMNQSPIYQNKKIVGAVAECMELGYGDQIFAKEDISQKLFDEYDNAHNLLFDCIVAVNEKGFITMMSDSYADFMEIDNPIEAIGKHCTEVIKNTRIPDVLQSGKLEVGYTFRVKGQDAVVTRMPIFQDGKVKGVIGKILFHDVQELKEIAKQLNLMESRVEYYQNELKRIQGAKYGFENIIGNSQTIKELKGFAMQIAKSRSTVLITGESGTGKELFAHAIHDSSTRSSGPFIRLNCAAIPKDILEAELFGYESGAFTGAKKGGKLGKVEMANKGTLFLDEIGDMPLEMQAKILRVIQEREIQRVGGAKVNEIDVRFIAATNQNLWKMVKKGEFREDLFYRLNVVTMEIPPLREREADSLQLAYFFIDKFNKELRASVSILDDQVINIFKRHSWPGNIRELENVLERAMNTVSESNTIKMEHLPLYLRKLNNVEINPQTSHDYAYATDEEELHYCLQQNIEQAERQIIIKALKRTNGNKVKAADLLEIHRASLYRKIEKYQIEDIDIIPD</sequence>
<dbReference type="SUPFAM" id="SSF52540">
    <property type="entry name" value="P-loop containing nucleoside triphosphate hydrolases"/>
    <property type="match status" value="1"/>
</dbReference>
<dbReference type="InterPro" id="IPR025662">
    <property type="entry name" value="Sigma_54_int_dom_ATP-bd_1"/>
</dbReference>
<accession>A0A562QCL7</accession>
<dbReference type="PRINTS" id="PR01590">
    <property type="entry name" value="HTHFIS"/>
</dbReference>
<organism evidence="7 8">
    <name type="scientific">Halalkalibacter nanhaiisediminis</name>
    <dbReference type="NCBI Taxonomy" id="688079"/>
    <lineage>
        <taxon>Bacteria</taxon>
        <taxon>Bacillati</taxon>
        <taxon>Bacillota</taxon>
        <taxon>Bacilli</taxon>
        <taxon>Bacillales</taxon>
        <taxon>Bacillaceae</taxon>
        <taxon>Halalkalibacter</taxon>
    </lineage>
</organism>
<dbReference type="PROSITE" id="PS00676">
    <property type="entry name" value="SIGMA54_INTERACT_2"/>
    <property type="match status" value="1"/>
</dbReference>
<evidence type="ECO:0000259" key="6">
    <source>
        <dbReference type="PROSITE" id="PS50045"/>
    </source>
</evidence>
<keyword evidence="8" id="KW-1185">Reference proteome</keyword>
<keyword evidence="4" id="KW-0238">DNA-binding</keyword>
<dbReference type="InterPro" id="IPR035965">
    <property type="entry name" value="PAS-like_dom_sf"/>
</dbReference>
<dbReference type="FunFam" id="3.40.50.300:FF:000006">
    <property type="entry name" value="DNA-binding transcriptional regulator NtrC"/>
    <property type="match status" value="1"/>
</dbReference>
<comment type="caution">
    <text evidence="7">The sequence shown here is derived from an EMBL/GenBank/DDBJ whole genome shotgun (WGS) entry which is preliminary data.</text>
</comment>
<evidence type="ECO:0000256" key="3">
    <source>
        <dbReference type="ARBA" id="ARBA00023015"/>
    </source>
</evidence>
<protein>
    <submittedName>
        <fullName evidence="7">Transcriptional regulator with PAS, ATPase and Fis domain</fullName>
    </submittedName>
</protein>
<dbReference type="PANTHER" id="PTHR32071:SF57">
    <property type="entry name" value="C4-DICARBOXYLATE TRANSPORT TRANSCRIPTIONAL REGULATORY PROTEIN DCTD"/>
    <property type="match status" value="1"/>
</dbReference>
<dbReference type="InterPro" id="IPR025943">
    <property type="entry name" value="Sigma_54_int_dom_ATP-bd_2"/>
</dbReference>
<dbReference type="InterPro" id="IPR058031">
    <property type="entry name" value="AAA_lid_NorR"/>
</dbReference>
<dbReference type="SUPFAM" id="SSF55785">
    <property type="entry name" value="PYP-like sensor domain (PAS domain)"/>
    <property type="match status" value="2"/>
</dbReference>
<dbReference type="SUPFAM" id="SSF46689">
    <property type="entry name" value="Homeodomain-like"/>
    <property type="match status" value="1"/>
</dbReference>
<dbReference type="PROSITE" id="PS00675">
    <property type="entry name" value="SIGMA54_INTERACT_1"/>
    <property type="match status" value="1"/>
</dbReference>
<proteinExistence type="predicted"/>
<dbReference type="SMART" id="SM00382">
    <property type="entry name" value="AAA"/>
    <property type="match status" value="1"/>
</dbReference>
<dbReference type="Pfam" id="PF02954">
    <property type="entry name" value="HTH_8"/>
    <property type="match status" value="1"/>
</dbReference>